<sequence length="64" mass="7252">MYIQLKNAGRLSYLNSNRPVKIVTQKHEAGDVMWILPADTGNPILEALRFPVCYALQKRAGFFS</sequence>
<dbReference type="AlphaFoldDB" id="A0A9I9EH52"/>
<name>A0A9I9EH52_CUCME</name>
<evidence type="ECO:0000313" key="1">
    <source>
        <dbReference type="EnsemblPlants" id="MELO3C033383.2.1"/>
    </source>
</evidence>
<dbReference type="EnsemblPlants" id="MELO3C033383.2.1">
    <property type="protein sequence ID" value="MELO3C033383.2.1"/>
    <property type="gene ID" value="MELO3C033383.2"/>
</dbReference>
<reference evidence="1" key="1">
    <citation type="submission" date="2023-03" db="UniProtKB">
        <authorList>
            <consortium name="EnsemblPlants"/>
        </authorList>
    </citation>
    <scope>IDENTIFICATION</scope>
</reference>
<protein>
    <submittedName>
        <fullName evidence="1">Uncharacterized protein</fullName>
    </submittedName>
</protein>
<accession>A0A9I9EH52</accession>
<organism evidence="1">
    <name type="scientific">Cucumis melo</name>
    <name type="common">Muskmelon</name>
    <dbReference type="NCBI Taxonomy" id="3656"/>
    <lineage>
        <taxon>Eukaryota</taxon>
        <taxon>Viridiplantae</taxon>
        <taxon>Streptophyta</taxon>
        <taxon>Embryophyta</taxon>
        <taxon>Tracheophyta</taxon>
        <taxon>Spermatophyta</taxon>
        <taxon>Magnoliopsida</taxon>
        <taxon>eudicotyledons</taxon>
        <taxon>Gunneridae</taxon>
        <taxon>Pentapetalae</taxon>
        <taxon>rosids</taxon>
        <taxon>fabids</taxon>
        <taxon>Cucurbitales</taxon>
        <taxon>Cucurbitaceae</taxon>
        <taxon>Benincaseae</taxon>
        <taxon>Cucumis</taxon>
    </lineage>
</organism>
<proteinExistence type="predicted"/>
<dbReference type="Gramene" id="MELO3C033383.2.1">
    <property type="protein sequence ID" value="MELO3C033383.2.1"/>
    <property type="gene ID" value="MELO3C033383.2"/>
</dbReference>